<reference evidence="2 3" key="1">
    <citation type="submission" date="2018-05" db="EMBL/GenBank/DDBJ databases">
        <title>Streptococcus from otitis media.</title>
        <authorList>
            <person name="Wayes A.M."/>
            <person name="Jakubovics N.S."/>
        </authorList>
    </citation>
    <scope>NUCLEOTIDE SEQUENCE [LARGE SCALE GENOMIC DNA]</scope>
    <source>
        <strain evidence="2 3">NU39</strain>
    </source>
</reference>
<organism evidence="2 3">
    <name type="scientific">Streptococcus oralis</name>
    <dbReference type="NCBI Taxonomy" id="1303"/>
    <lineage>
        <taxon>Bacteria</taxon>
        <taxon>Bacillati</taxon>
        <taxon>Bacillota</taxon>
        <taxon>Bacilli</taxon>
        <taxon>Lactobacillales</taxon>
        <taxon>Streptococcaceae</taxon>
        <taxon>Streptococcus</taxon>
    </lineage>
</organism>
<dbReference type="RefSeq" id="WP_129312484.1">
    <property type="nucleotide sequence ID" value="NZ_QEWK01000001.1"/>
</dbReference>
<evidence type="ECO:0000313" key="3">
    <source>
        <dbReference type="Proteomes" id="UP000289921"/>
    </source>
</evidence>
<dbReference type="InterPro" id="IPR010359">
    <property type="entry name" value="IrrE_HExxH"/>
</dbReference>
<accession>A0A4Q2FRB2</accession>
<dbReference type="Proteomes" id="UP000289921">
    <property type="component" value="Unassembled WGS sequence"/>
</dbReference>
<comment type="caution">
    <text evidence="2">The sequence shown here is derived from an EMBL/GenBank/DDBJ whole genome shotgun (WGS) entry which is preliminary data.</text>
</comment>
<dbReference type="AlphaFoldDB" id="A0A4Q2FRB2"/>
<dbReference type="Pfam" id="PF06114">
    <property type="entry name" value="Peptidase_M78"/>
    <property type="match status" value="1"/>
</dbReference>
<dbReference type="EMBL" id="QEWK01000001">
    <property type="protein sequence ID" value="RXX22463.1"/>
    <property type="molecule type" value="Genomic_DNA"/>
</dbReference>
<gene>
    <name evidence="2" type="ORF">DF217_00310</name>
</gene>
<sequence length="220" mass="25572">MSYNLNNLMPYIPASDYEKVATEFLETYYPQALSSPQPVPILDIAKNELKLDLKFICLSEELDIYGMTIFDDGVVEVYDPVKGLYDKKKYSRKTVLIDPDVVKKTNVGCLNNTIAHECVHWYKHRMYYLMQRLVLPRHAKFCKCQVDQVGYFSNEEDILENQAVGIAPKILMPKQMFVKVAEELGINDEQANWREINRLADFFKVSKQSTIIRLEECNII</sequence>
<protein>
    <recommendedName>
        <fullName evidence="1">IrrE N-terminal-like domain-containing protein</fullName>
    </recommendedName>
</protein>
<feature type="domain" description="IrrE N-terminal-like" evidence="1">
    <location>
        <begin position="148"/>
        <end position="214"/>
    </location>
</feature>
<evidence type="ECO:0000313" key="2">
    <source>
        <dbReference type="EMBL" id="RXX22463.1"/>
    </source>
</evidence>
<proteinExistence type="predicted"/>
<evidence type="ECO:0000259" key="1">
    <source>
        <dbReference type="Pfam" id="PF06114"/>
    </source>
</evidence>
<name>A0A4Q2FRB2_STROR</name>